<dbReference type="InterPro" id="IPR000873">
    <property type="entry name" value="AMP-dep_synth/lig_dom"/>
</dbReference>
<name>A0A183AIP5_9TREM</name>
<evidence type="ECO:0000313" key="7">
    <source>
        <dbReference type="EMBL" id="VDP79449.1"/>
    </source>
</evidence>
<dbReference type="Gene3D" id="3.40.50.12780">
    <property type="entry name" value="N-terminal domain of ligase-like"/>
    <property type="match status" value="2"/>
</dbReference>
<gene>
    <name evidence="7" type="ORF">ECPE_LOCUS6831</name>
</gene>
<keyword evidence="8" id="KW-1185">Reference proteome</keyword>
<dbReference type="EMBL" id="UZAN01043866">
    <property type="protein sequence ID" value="VDP79449.1"/>
    <property type="molecule type" value="Genomic_DNA"/>
</dbReference>
<evidence type="ECO:0000259" key="6">
    <source>
        <dbReference type="Pfam" id="PF00501"/>
    </source>
</evidence>
<dbReference type="PANTHER" id="PTHR43272:SF33">
    <property type="entry name" value="AMP-BINDING DOMAIN-CONTAINING PROTEIN-RELATED"/>
    <property type="match status" value="1"/>
</dbReference>
<dbReference type="Pfam" id="PF00501">
    <property type="entry name" value="AMP-binding"/>
    <property type="match status" value="2"/>
</dbReference>
<dbReference type="EC" id="6.2.1.3" evidence="5"/>
<organism evidence="9">
    <name type="scientific">Echinostoma caproni</name>
    <dbReference type="NCBI Taxonomy" id="27848"/>
    <lineage>
        <taxon>Eukaryota</taxon>
        <taxon>Metazoa</taxon>
        <taxon>Spiralia</taxon>
        <taxon>Lophotrochozoa</taxon>
        <taxon>Platyhelminthes</taxon>
        <taxon>Trematoda</taxon>
        <taxon>Digenea</taxon>
        <taxon>Plagiorchiida</taxon>
        <taxon>Echinostomata</taxon>
        <taxon>Echinostomatoidea</taxon>
        <taxon>Echinostomatidae</taxon>
        <taxon>Echinostoma</taxon>
    </lineage>
</organism>
<reference evidence="7 8" key="2">
    <citation type="submission" date="2018-11" db="EMBL/GenBank/DDBJ databases">
        <authorList>
            <consortium name="Pathogen Informatics"/>
        </authorList>
    </citation>
    <scope>NUCLEOTIDE SEQUENCE [LARGE SCALE GENOMIC DNA]</scope>
    <source>
        <strain evidence="7 8">Egypt</strain>
    </source>
</reference>
<feature type="domain" description="AMP-dependent synthetase/ligase" evidence="6">
    <location>
        <begin position="11"/>
        <end position="151"/>
    </location>
</feature>
<keyword evidence="4" id="KW-0067">ATP-binding</keyword>
<reference evidence="9" key="1">
    <citation type="submission" date="2016-06" db="UniProtKB">
        <authorList>
            <consortium name="WormBaseParasite"/>
        </authorList>
    </citation>
    <scope>IDENTIFICATION</scope>
</reference>
<evidence type="ECO:0000313" key="8">
    <source>
        <dbReference type="Proteomes" id="UP000272942"/>
    </source>
</evidence>
<keyword evidence="3" id="KW-0276">Fatty acid metabolism</keyword>
<dbReference type="WBParaSite" id="ECPE_0000684301-mRNA-1">
    <property type="protein sequence ID" value="ECPE_0000684301-mRNA-1"/>
    <property type="gene ID" value="ECPE_0000684301"/>
</dbReference>
<evidence type="ECO:0000256" key="5">
    <source>
        <dbReference type="ARBA" id="ARBA00026121"/>
    </source>
</evidence>
<feature type="domain" description="AMP-dependent synthetase/ligase" evidence="6">
    <location>
        <begin position="200"/>
        <end position="288"/>
    </location>
</feature>
<evidence type="ECO:0000256" key="1">
    <source>
        <dbReference type="ARBA" id="ARBA00022598"/>
    </source>
</evidence>
<evidence type="ECO:0000256" key="2">
    <source>
        <dbReference type="ARBA" id="ARBA00022741"/>
    </source>
</evidence>
<dbReference type="InterPro" id="IPR020845">
    <property type="entry name" value="AMP-binding_CS"/>
</dbReference>
<accession>A0A183AIP5</accession>
<dbReference type="PROSITE" id="PS00455">
    <property type="entry name" value="AMP_BINDING"/>
    <property type="match status" value="1"/>
</dbReference>
<dbReference type="AlphaFoldDB" id="A0A183AIP5"/>
<dbReference type="GO" id="GO:0016020">
    <property type="term" value="C:membrane"/>
    <property type="evidence" value="ECO:0007669"/>
    <property type="project" value="TreeGrafter"/>
</dbReference>
<dbReference type="GO" id="GO:0004467">
    <property type="term" value="F:long-chain fatty acid-CoA ligase activity"/>
    <property type="evidence" value="ECO:0007669"/>
    <property type="project" value="UniProtKB-EC"/>
</dbReference>
<dbReference type="SUPFAM" id="SSF56801">
    <property type="entry name" value="Acetyl-CoA synthetase-like"/>
    <property type="match status" value="1"/>
</dbReference>
<sequence>MRQTTGPKGNKTEFVVILHENSPEWVITQLACAAYGYAYVPLYMNMKPEIMKSIFDEIPVSIVVCSSADQALAIVDLIGFRVKNYILLNRDQHSDRFKRENEQNANILYYEEFMDIEPNEVAVVLYTSGSEGKMKPVMFTHDELTFGYKSLINHLEGKLLTRIRLEYFKSLTITPHVRKRLESLMDNVRANQNKGQYEQSGFDDWLYFKKFRKSFGGHVCLIICSGACLSPEVALFFRVAFGCPILQNYGVTETAGMVSQNLLGDHELGTCGAILRGLQVKLADLPELGIEAEKLHMGEV</sequence>
<dbReference type="OrthoDB" id="6277982at2759"/>
<dbReference type="PANTHER" id="PTHR43272">
    <property type="entry name" value="LONG-CHAIN-FATTY-ACID--COA LIGASE"/>
    <property type="match status" value="1"/>
</dbReference>
<protein>
    <recommendedName>
        <fullName evidence="5">long-chain-fatty-acid--CoA ligase</fullName>
        <ecNumber evidence="5">6.2.1.3</ecNumber>
    </recommendedName>
</protein>
<dbReference type="GO" id="GO:0005524">
    <property type="term" value="F:ATP binding"/>
    <property type="evidence" value="ECO:0007669"/>
    <property type="project" value="UniProtKB-KW"/>
</dbReference>
<keyword evidence="2" id="KW-0547">Nucleotide-binding</keyword>
<keyword evidence="3" id="KW-0443">Lipid metabolism</keyword>
<dbReference type="Proteomes" id="UP000272942">
    <property type="component" value="Unassembled WGS sequence"/>
</dbReference>
<evidence type="ECO:0000313" key="9">
    <source>
        <dbReference type="WBParaSite" id="ECPE_0000684301-mRNA-1"/>
    </source>
</evidence>
<evidence type="ECO:0000256" key="4">
    <source>
        <dbReference type="ARBA" id="ARBA00022840"/>
    </source>
</evidence>
<dbReference type="InterPro" id="IPR042099">
    <property type="entry name" value="ANL_N_sf"/>
</dbReference>
<evidence type="ECO:0000256" key="3">
    <source>
        <dbReference type="ARBA" id="ARBA00022832"/>
    </source>
</evidence>
<proteinExistence type="predicted"/>
<keyword evidence="1" id="KW-0436">Ligase</keyword>